<protein>
    <submittedName>
        <fullName evidence="2">Uncharacterized protein</fullName>
    </submittedName>
</protein>
<reference evidence="3" key="1">
    <citation type="journal article" date="2019" name="Int. J. Syst. Evol. Microbiol.">
        <title>The Global Catalogue of Microorganisms (GCM) 10K type strain sequencing project: providing services to taxonomists for standard genome sequencing and annotation.</title>
        <authorList>
            <consortium name="The Broad Institute Genomics Platform"/>
            <consortium name="The Broad Institute Genome Sequencing Center for Infectious Disease"/>
            <person name="Wu L."/>
            <person name="Ma J."/>
        </authorList>
    </citation>
    <scope>NUCLEOTIDE SEQUENCE [LARGE SCALE GENOMIC DNA]</scope>
    <source>
        <strain evidence="3">NBRC 108728</strain>
    </source>
</reference>
<keyword evidence="1" id="KW-0472">Membrane</keyword>
<feature type="transmembrane region" description="Helical" evidence="1">
    <location>
        <begin position="34"/>
        <end position="56"/>
    </location>
</feature>
<dbReference type="RefSeq" id="WP_286345853.1">
    <property type="nucleotide sequence ID" value="NZ_AP027732.1"/>
</dbReference>
<keyword evidence="1" id="KW-1133">Transmembrane helix</keyword>
<sequence length="266" mass="27864">MNESPRLDPARATAMRAMLVDNARSRVRPRLRPGVIVFTSMATVAVVVAVGVGYGVTHGSTAPAPRGNVAVVPQPSATPDSTPGYVQGAGTPSPTPLAPTVADVDTVVFHAEWIDLLHDGTTVEKISMVDPTRAVAQMTELLGAPTTTHRDAEHCTVATSTDDWGDGAVLFFREDDPQTAEPAYSIRVLKASVTSTTGSTITLAATGVKVGDNIADEYAKAPDTWKYSFATTAGGTSSLLMLGRGWLDPAFPDVIRGSVSSPTTTW</sequence>
<keyword evidence="1" id="KW-0812">Transmembrane</keyword>
<evidence type="ECO:0000256" key="1">
    <source>
        <dbReference type="SAM" id="Phobius"/>
    </source>
</evidence>
<dbReference type="EMBL" id="AP027732">
    <property type="protein sequence ID" value="BDZ48964.1"/>
    <property type="molecule type" value="Genomic_DNA"/>
</dbReference>
<dbReference type="Proteomes" id="UP001321486">
    <property type="component" value="Chromosome"/>
</dbReference>
<organism evidence="2 3">
    <name type="scientific">Frondihabitans sucicola</name>
    <dbReference type="NCBI Taxonomy" id="1268041"/>
    <lineage>
        <taxon>Bacteria</taxon>
        <taxon>Bacillati</taxon>
        <taxon>Actinomycetota</taxon>
        <taxon>Actinomycetes</taxon>
        <taxon>Micrococcales</taxon>
        <taxon>Microbacteriaceae</taxon>
        <taxon>Frondihabitans</taxon>
    </lineage>
</organism>
<keyword evidence="3" id="KW-1185">Reference proteome</keyword>
<accession>A0ABN6XVH4</accession>
<gene>
    <name evidence="2" type="ORF">GCM10025867_12050</name>
</gene>
<proteinExistence type="predicted"/>
<name>A0ABN6XVH4_9MICO</name>
<evidence type="ECO:0000313" key="2">
    <source>
        <dbReference type="EMBL" id="BDZ48964.1"/>
    </source>
</evidence>
<evidence type="ECO:0000313" key="3">
    <source>
        <dbReference type="Proteomes" id="UP001321486"/>
    </source>
</evidence>